<organism evidence="4 5">
    <name type="scientific">Vanilla planifolia</name>
    <name type="common">Vanilla</name>
    <dbReference type="NCBI Taxonomy" id="51239"/>
    <lineage>
        <taxon>Eukaryota</taxon>
        <taxon>Viridiplantae</taxon>
        <taxon>Streptophyta</taxon>
        <taxon>Embryophyta</taxon>
        <taxon>Tracheophyta</taxon>
        <taxon>Spermatophyta</taxon>
        <taxon>Magnoliopsida</taxon>
        <taxon>Liliopsida</taxon>
        <taxon>Asparagales</taxon>
        <taxon>Orchidaceae</taxon>
        <taxon>Vanilloideae</taxon>
        <taxon>Vanilleae</taxon>
        <taxon>Vanilla</taxon>
    </lineage>
</organism>
<dbReference type="Gene3D" id="3.40.50.300">
    <property type="entry name" value="P-loop containing nucleotide triphosphate hydrolases"/>
    <property type="match status" value="1"/>
</dbReference>
<dbReference type="InterPro" id="IPR027417">
    <property type="entry name" value="P-loop_NTPase"/>
</dbReference>
<dbReference type="FunFam" id="3.40.50.300:FF:001088">
    <property type="entry name" value="uncharacterized protein ycf45 isoform X2"/>
    <property type="match status" value="1"/>
</dbReference>
<dbReference type="Pfam" id="PF19568">
    <property type="entry name" value="Spore_III_AA"/>
    <property type="match status" value="1"/>
</dbReference>
<keyword evidence="1" id="KW-0547">Nucleotide-binding</keyword>
<dbReference type="PANTHER" id="PTHR20953">
    <property type="entry name" value="KINASE-RELATED"/>
    <property type="match status" value="1"/>
</dbReference>
<dbReference type="GO" id="GO:0009507">
    <property type="term" value="C:chloroplast"/>
    <property type="evidence" value="ECO:0007669"/>
    <property type="project" value="TreeGrafter"/>
</dbReference>
<dbReference type="SUPFAM" id="SSF52540">
    <property type="entry name" value="P-loop containing nucleoside triphosphate hydrolases"/>
    <property type="match status" value="1"/>
</dbReference>
<gene>
    <name evidence="4" type="ORF">HPP92_026558</name>
</gene>
<feature type="domain" description="AAA+ ATPase" evidence="3">
    <location>
        <begin position="163"/>
        <end position="303"/>
    </location>
</feature>
<dbReference type="AlphaFoldDB" id="A0A835PF29"/>
<dbReference type="PANTHER" id="PTHR20953:SF3">
    <property type="entry name" value="P-LOOP CONTAINING NUCLEOSIDE TRIPHOSPHATE HYDROLASES SUPERFAMILY PROTEIN"/>
    <property type="match status" value="1"/>
</dbReference>
<comment type="caution">
    <text evidence="4">The sequence shown here is derived from an EMBL/GenBank/DDBJ whole genome shotgun (WGS) entry which is preliminary data.</text>
</comment>
<evidence type="ECO:0000256" key="2">
    <source>
        <dbReference type="ARBA" id="ARBA00022840"/>
    </source>
</evidence>
<evidence type="ECO:0000256" key="1">
    <source>
        <dbReference type="ARBA" id="ARBA00022741"/>
    </source>
</evidence>
<name>A0A835PF29_VANPL</name>
<dbReference type="CDD" id="cd00009">
    <property type="entry name" value="AAA"/>
    <property type="match status" value="1"/>
</dbReference>
<proteinExistence type="predicted"/>
<evidence type="ECO:0000259" key="3">
    <source>
        <dbReference type="SMART" id="SM00382"/>
    </source>
</evidence>
<dbReference type="SMART" id="SM00382">
    <property type="entry name" value="AAA"/>
    <property type="match status" value="1"/>
</dbReference>
<protein>
    <recommendedName>
        <fullName evidence="3">AAA+ ATPase domain-containing protein</fullName>
    </recommendedName>
</protein>
<evidence type="ECO:0000313" key="5">
    <source>
        <dbReference type="Proteomes" id="UP000639772"/>
    </source>
</evidence>
<dbReference type="InterPro" id="IPR045735">
    <property type="entry name" value="Spore_III_AA_AAA+_ATPase"/>
</dbReference>
<reference evidence="4 5" key="1">
    <citation type="journal article" date="2020" name="Nat. Food">
        <title>A phased Vanilla planifolia genome enables genetic improvement of flavour and production.</title>
        <authorList>
            <person name="Hasing T."/>
            <person name="Tang H."/>
            <person name="Brym M."/>
            <person name="Khazi F."/>
            <person name="Huang T."/>
            <person name="Chambers A.H."/>
        </authorList>
    </citation>
    <scope>NUCLEOTIDE SEQUENCE [LARGE SCALE GENOMIC DNA]</scope>
    <source>
        <tissue evidence="4">Leaf</tissue>
    </source>
</reference>
<keyword evidence="2" id="KW-0067">ATP-binding</keyword>
<sequence>MRLLHLSSRFRLQRPFLRQPSTKSVSMMLRQLQMSSGSLLRTSVLFFPSLGLRSSLQQPSVAMKRKANSMMSLLASSSFYQKTCAGVLRAIPSSGILSRSLWTLDARPRAVGDFAADNRAGISRTLHRISAIRNRKGAIIGLTCRVGRAISGSASLLRDLVKDGGSLLLIGPPGVGKTTIIRDIARILADDFRKRVIIVDTSNEIGGDGDIPHSGIGSARDCKCQFRKCSISTISFVKILIEAVENHMPQVIIIDEIGTKLEAIAASTIAQRGIQLVATAHGVTIENLIMNPSLDILVGGVQSVTLGDEEANRRGVQKTVLERKGPSTFTYAAEIVSKTELRIHHSLEATVDALLAGHSPKYEIRQKSPMQSSDVKLFVPKDSMDRNLADYNVENHNNESIAENLKDSSSPILEKSPETKRDFHLFVHGVS</sequence>
<dbReference type="GO" id="GO:0005524">
    <property type="term" value="F:ATP binding"/>
    <property type="evidence" value="ECO:0007669"/>
    <property type="project" value="UniProtKB-KW"/>
</dbReference>
<dbReference type="InterPro" id="IPR003593">
    <property type="entry name" value="AAA+_ATPase"/>
</dbReference>
<accession>A0A835PF29</accession>
<dbReference type="EMBL" id="JADCNM010000090">
    <property type="protein sequence ID" value="KAG0450794.1"/>
    <property type="molecule type" value="Genomic_DNA"/>
</dbReference>
<dbReference type="Proteomes" id="UP000639772">
    <property type="component" value="Unassembled WGS sequence"/>
</dbReference>
<evidence type="ECO:0000313" key="4">
    <source>
        <dbReference type="EMBL" id="KAG0450794.1"/>
    </source>
</evidence>
<dbReference type="OrthoDB" id="26838at2759"/>